<dbReference type="Proteomes" id="UP000029995">
    <property type="component" value="Unassembled WGS sequence"/>
</dbReference>
<dbReference type="AlphaFoldDB" id="A0A0A0DAI2"/>
<dbReference type="EMBL" id="JANX01000014">
    <property type="protein sequence ID" value="KGM35726.1"/>
    <property type="molecule type" value="Genomic_DNA"/>
</dbReference>
<comment type="caution">
    <text evidence="2">The sequence shown here is derived from an EMBL/GenBank/DDBJ whole genome shotgun (WGS) entry which is preliminary data.</text>
</comment>
<evidence type="ECO:0000313" key="2">
    <source>
        <dbReference type="EMBL" id="KGM35726.1"/>
    </source>
</evidence>
<proteinExistence type="predicted"/>
<feature type="region of interest" description="Disordered" evidence="1">
    <location>
        <begin position="20"/>
        <end position="53"/>
    </location>
</feature>
<accession>A0A0A0DAI2</accession>
<sequence length="184" mass="20693">MAISTLLAAKQTYANDRAMFEAERAEREQERRERRADEERRRSEERAKQEAERRSSMRITAFAAIAEINDALPGIDANLTNLLQRAKAASEGRTIMFSPTEVIFPDLRCLAGAEHMFEFGEDVGKQTIDLALQINRYNRAISLLAHSIDGGNASWIGAQLEPIRNDLLSWRDTVAERSGVDGRS</sequence>
<reference evidence="2 3" key="1">
    <citation type="submission" date="2014-01" db="EMBL/GenBank/DDBJ databases">
        <title>Genome sequence determination for a cystic fibrosis isolate, Inquilinus limosus.</title>
        <authorList>
            <person name="Pino M."/>
            <person name="Di Conza J."/>
            <person name="Gutkind G."/>
        </authorList>
    </citation>
    <scope>NUCLEOTIDE SEQUENCE [LARGE SCALE GENOMIC DNA]</scope>
    <source>
        <strain evidence="2 3">MP06</strain>
    </source>
</reference>
<name>A0A0A0DAI2_9PROT</name>
<organism evidence="2 3">
    <name type="scientific">Inquilinus limosus MP06</name>
    <dbReference type="NCBI Taxonomy" id="1398085"/>
    <lineage>
        <taxon>Bacteria</taxon>
        <taxon>Pseudomonadati</taxon>
        <taxon>Pseudomonadota</taxon>
        <taxon>Alphaproteobacteria</taxon>
        <taxon>Rhodospirillales</taxon>
        <taxon>Rhodospirillaceae</taxon>
        <taxon>Inquilinus</taxon>
    </lineage>
</organism>
<gene>
    <name evidence="2" type="ORF">P409_02800</name>
</gene>
<protein>
    <submittedName>
        <fullName evidence="2">Uncharacterized protein</fullName>
    </submittedName>
</protein>
<evidence type="ECO:0000313" key="3">
    <source>
        <dbReference type="Proteomes" id="UP000029995"/>
    </source>
</evidence>
<evidence type="ECO:0000256" key="1">
    <source>
        <dbReference type="SAM" id="MobiDB-lite"/>
    </source>
</evidence>